<keyword evidence="5" id="KW-0472">Membrane</keyword>
<name>A0A6N3X7K7_9SYNE</name>
<comment type="subcellular location">
    <subcellularLocation>
        <location evidence="1">Cellular thylakoid membrane</location>
        <topology evidence="1">Peripheral membrane protein</topology>
        <orientation evidence="1">Cytoplasmic side</orientation>
    </subcellularLocation>
</comment>
<feature type="region of interest" description="Disordered" evidence="7">
    <location>
        <begin position="95"/>
        <end position="131"/>
    </location>
</feature>
<protein>
    <recommendedName>
        <fullName evidence="8">CpcD-like domain-containing protein</fullName>
    </recommendedName>
</protein>
<dbReference type="Proteomes" id="UP000035054">
    <property type="component" value="Unassembled WGS sequence"/>
</dbReference>
<dbReference type="GO" id="GO:0031676">
    <property type="term" value="C:plasma membrane-derived thylakoid membrane"/>
    <property type="evidence" value="ECO:0007669"/>
    <property type="project" value="UniProtKB-SubCell"/>
</dbReference>
<proteinExistence type="predicted"/>
<sequence>MNVLLAAGPESTTVFTLTVQESGRSAGRLVGQRHITVPLNRLQSTYRRLLLAGNTILAVTPCQPIGDPPLLPHPGPGAALDGLSASEAFSEAVSVTASSSAPTAPPAETTTRPHPVEHDPTPARQDQAVEETSVGEDAMVLLLSVLGVLILLTLRVVQHLAQQWGLHVQAQRQPHPPAVGVQKRELANC</sequence>
<keyword evidence="3 6" id="KW-0605">Phycobilisome</keyword>
<evidence type="ECO:0000256" key="6">
    <source>
        <dbReference type="PROSITE-ProRule" id="PRU00771"/>
    </source>
</evidence>
<accession>A0A6N3X7K7</accession>
<dbReference type="InterPro" id="IPR008213">
    <property type="entry name" value="CpcD-like_dom"/>
</dbReference>
<evidence type="ECO:0000256" key="7">
    <source>
        <dbReference type="SAM" id="MobiDB-lite"/>
    </source>
</evidence>
<evidence type="ECO:0000256" key="4">
    <source>
        <dbReference type="ARBA" id="ARBA00023078"/>
    </source>
</evidence>
<evidence type="ECO:0000256" key="3">
    <source>
        <dbReference type="ARBA" id="ARBA00022738"/>
    </source>
</evidence>
<keyword evidence="4" id="KW-0793">Thylakoid</keyword>
<dbReference type="GO" id="GO:0030089">
    <property type="term" value="C:phycobilisome"/>
    <property type="evidence" value="ECO:0007669"/>
    <property type="project" value="UniProtKB-UniRule"/>
</dbReference>
<feature type="domain" description="CpcD-like" evidence="8">
    <location>
        <begin position="12"/>
        <end position="62"/>
    </location>
</feature>
<organism evidence="9 10">
    <name type="scientific">Candidatus Synechococcus spongiarum 142</name>
    <dbReference type="NCBI Taxonomy" id="1608213"/>
    <lineage>
        <taxon>Bacteria</taxon>
        <taxon>Bacillati</taxon>
        <taxon>Cyanobacteriota</taxon>
        <taxon>Cyanophyceae</taxon>
        <taxon>Synechococcales</taxon>
        <taxon>Synechococcaceae</taxon>
        <taxon>Synechococcus</taxon>
    </lineage>
</organism>
<dbReference type="SMART" id="SM01094">
    <property type="entry name" value="CpcD"/>
    <property type="match status" value="1"/>
</dbReference>
<reference evidence="9 10" key="1">
    <citation type="submission" date="2015-01" db="EMBL/GenBank/DDBJ databases">
        <title>Lifestyle Evolution in Cyanobacterial Symbionts of Sponges.</title>
        <authorList>
            <person name="Burgsdorf I."/>
            <person name="Slaby B.M."/>
            <person name="Handley K.M."/>
            <person name="Haber M."/>
            <person name="Blom J."/>
            <person name="Marshall C.W."/>
            <person name="Gilbert J.A."/>
            <person name="Hentschel U."/>
            <person name="Steindler L."/>
        </authorList>
    </citation>
    <scope>NUCLEOTIDE SEQUENCE [LARGE SCALE GENOMIC DNA]</scope>
    <source>
        <strain evidence="9">142</strain>
    </source>
</reference>
<comment type="caution">
    <text evidence="9">The sequence shown here is derived from an EMBL/GenBank/DDBJ whole genome shotgun (WGS) entry which is preliminary data.</text>
</comment>
<evidence type="ECO:0000259" key="8">
    <source>
        <dbReference type="PROSITE" id="PS51441"/>
    </source>
</evidence>
<dbReference type="AlphaFoldDB" id="A0A6N3X7K7"/>
<feature type="compositionally biased region" description="Low complexity" evidence="7">
    <location>
        <begin position="95"/>
        <end position="110"/>
    </location>
</feature>
<evidence type="ECO:0000256" key="2">
    <source>
        <dbReference type="ARBA" id="ARBA00022549"/>
    </source>
</evidence>
<keyword evidence="2" id="KW-0042">Antenna complex</keyword>
<evidence type="ECO:0000256" key="5">
    <source>
        <dbReference type="ARBA" id="ARBA00023136"/>
    </source>
</evidence>
<evidence type="ECO:0000313" key="9">
    <source>
        <dbReference type="EMBL" id="KKZ12386.1"/>
    </source>
</evidence>
<evidence type="ECO:0000256" key="1">
    <source>
        <dbReference type="ARBA" id="ARBA00004445"/>
    </source>
</evidence>
<dbReference type="PROSITE" id="PS51441">
    <property type="entry name" value="CPCD_LIKE"/>
    <property type="match status" value="1"/>
</dbReference>
<evidence type="ECO:0000313" key="10">
    <source>
        <dbReference type="Proteomes" id="UP000035054"/>
    </source>
</evidence>
<gene>
    <name evidence="9" type="ORF">TH68_07565</name>
</gene>
<dbReference type="EMBL" id="JXUO01000250">
    <property type="protein sequence ID" value="KKZ12386.1"/>
    <property type="molecule type" value="Genomic_DNA"/>
</dbReference>